<keyword evidence="3" id="KW-1185">Reference proteome</keyword>
<name>A0A6H2EIP0_9ACTO</name>
<gene>
    <name evidence="2" type="ORF">HC352_00020</name>
</gene>
<dbReference type="Pfam" id="PF05258">
    <property type="entry name" value="DciA"/>
    <property type="match status" value="1"/>
</dbReference>
<feature type="region of interest" description="Disordered" evidence="1">
    <location>
        <begin position="39"/>
        <end position="80"/>
    </location>
</feature>
<evidence type="ECO:0000313" key="2">
    <source>
        <dbReference type="EMBL" id="QJC21060.1"/>
    </source>
</evidence>
<protein>
    <submittedName>
        <fullName evidence="2">DUF721 domain-containing protein</fullName>
    </submittedName>
</protein>
<proteinExistence type="predicted"/>
<evidence type="ECO:0000256" key="1">
    <source>
        <dbReference type="SAM" id="MobiDB-lite"/>
    </source>
</evidence>
<sequence length="199" mass="21937">MSETTSSRVTQARREAARKHGDILPLQILHRVRRMAADQGYVRRRNTSRATLAATQPEPIGDKPLVPSPGQDVGSGARPSYRDPQPLFVLIEKAIEERGWKTHVDVASVVTRWPEIVGPAVAANCSVVDFSDDGVLTLQAKTVAWETQIRSLLHHLDARLAQELGEGVVKEILLNGPYVPSWKHGRLSVPGRGPRDTYS</sequence>
<dbReference type="Proteomes" id="UP000502298">
    <property type="component" value="Chromosome"/>
</dbReference>
<evidence type="ECO:0000313" key="3">
    <source>
        <dbReference type="Proteomes" id="UP000502298"/>
    </source>
</evidence>
<dbReference type="KEGG" id="arca:HC352_00020"/>
<reference evidence="2 3" key="1">
    <citation type="submission" date="2020-03" db="EMBL/GenBank/DDBJ databases">
        <title>Complete genome of Arcanobacterium buesumensis sp. nov. strain 2701.</title>
        <authorList>
            <person name="Borowiak M."/>
            <person name="Alssahen M."/>
            <person name="Laemmler C."/>
            <person name="Malorny B."/>
            <person name="Hassan A."/>
            <person name="Prenger-Berninghoff E."/>
            <person name="Ploetz M."/>
            <person name="Abdulmawjood A."/>
        </authorList>
    </citation>
    <scope>NUCLEOTIDE SEQUENCE [LARGE SCALE GENOMIC DNA]</scope>
    <source>
        <strain evidence="2 3">2701</strain>
    </source>
</reference>
<dbReference type="AlphaFoldDB" id="A0A6H2EIP0"/>
<dbReference type="PANTHER" id="PTHR36456:SF1">
    <property type="entry name" value="UPF0232 PROTEIN SCO3875"/>
    <property type="match status" value="1"/>
</dbReference>
<dbReference type="PANTHER" id="PTHR36456">
    <property type="entry name" value="UPF0232 PROTEIN SCO3875"/>
    <property type="match status" value="1"/>
</dbReference>
<dbReference type="RefSeq" id="WP_168917003.1">
    <property type="nucleotide sequence ID" value="NZ_CP050804.1"/>
</dbReference>
<accession>A0A6H2EIP0</accession>
<dbReference type="EMBL" id="CP050804">
    <property type="protein sequence ID" value="QJC21060.1"/>
    <property type="molecule type" value="Genomic_DNA"/>
</dbReference>
<dbReference type="InterPro" id="IPR007922">
    <property type="entry name" value="DciA-like"/>
</dbReference>
<organism evidence="2 3">
    <name type="scientific">Arcanobacterium buesumense</name>
    <dbReference type="NCBI Taxonomy" id="2722751"/>
    <lineage>
        <taxon>Bacteria</taxon>
        <taxon>Bacillati</taxon>
        <taxon>Actinomycetota</taxon>
        <taxon>Actinomycetes</taxon>
        <taxon>Actinomycetales</taxon>
        <taxon>Actinomycetaceae</taxon>
        <taxon>Arcanobacterium</taxon>
    </lineage>
</organism>